<dbReference type="RefSeq" id="WP_088485636.1">
    <property type="nucleotide sequence ID" value="NZ_NISI01000013.1"/>
</dbReference>
<reference evidence="1 2" key="1">
    <citation type="journal article" date="2007" name="Int. J. Syst. Evol. Microbiol.">
        <title>Description of Pelomonas aquatica sp. nov. and Pelomonas puraquae sp. nov., isolated from industrial and haemodialysis water.</title>
        <authorList>
            <person name="Gomila M."/>
            <person name="Bowien B."/>
            <person name="Falsen E."/>
            <person name="Moore E.R."/>
            <person name="Lalucat J."/>
        </authorList>
    </citation>
    <scope>NUCLEOTIDE SEQUENCE [LARGE SCALE GENOMIC DNA]</scope>
    <source>
        <strain evidence="1 2">CCUG 52769</strain>
    </source>
</reference>
<keyword evidence="2" id="KW-1185">Reference proteome</keyword>
<dbReference type="EMBL" id="NISI01000013">
    <property type="protein sequence ID" value="OWR01681.1"/>
    <property type="molecule type" value="Genomic_DNA"/>
</dbReference>
<name>A0A254N023_9BURK</name>
<organism evidence="1 2">
    <name type="scientific">Roseateles puraquae</name>
    <dbReference type="NCBI Taxonomy" id="431059"/>
    <lineage>
        <taxon>Bacteria</taxon>
        <taxon>Pseudomonadati</taxon>
        <taxon>Pseudomonadota</taxon>
        <taxon>Betaproteobacteria</taxon>
        <taxon>Burkholderiales</taxon>
        <taxon>Sphaerotilaceae</taxon>
        <taxon>Roseateles</taxon>
    </lineage>
</organism>
<sequence>MDDADERAEERDLPDWLLPAHRATPADALRRIQALCVAWPDLHAAMFVVLATHQTLPREVLAVALKQFRPDLEAYTREDVMSLLTAVWNGGKSGFDAVLRTRANSPKRGGNLSWVKE</sequence>
<accession>A0A254N023</accession>
<dbReference type="AlphaFoldDB" id="A0A254N023"/>
<dbReference type="Proteomes" id="UP000197446">
    <property type="component" value="Unassembled WGS sequence"/>
</dbReference>
<evidence type="ECO:0000313" key="2">
    <source>
        <dbReference type="Proteomes" id="UP000197446"/>
    </source>
</evidence>
<proteinExistence type="predicted"/>
<protein>
    <submittedName>
        <fullName evidence="1">Uncharacterized protein</fullName>
    </submittedName>
</protein>
<evidence type="ECO:0000313" key="1">
    <source>
        <dbReference type="EMBL" id="OWR01681.1"/>
    </source>
</evidence>
<gene>
    <name evidence="1" type="ORF">CDO81_23205</name>
</gene>
<comment type="caution">
    <text evidence="1">The sequence shown here is derived from an EMBL/GenBank/DDBJ whole genome shotgun (WGS) entry which is preliminary data.</text>
</comment>
<dbReference type="OrthoDB" id="8901448at2"/>